<dbReference type="AlphaFoldDB" id="A0A433RT55"/>
<name>A0A433RT55_9BACL</name>
<feature type="transmembrane region" description="Helical" evidence="1">
    <location>
        <begin position="33"/>
        <end position="55"/>
    </location>
</feature>
<reference evidence="2 3" key="1">
    <citation type="submission" date="2014-11" db="EMBL/GenBank/DDBJ databases">
        <title>Genome sequence and analysis of novel Kurthia sp.</title>
        <authorList>
            <person name="Lawson J.N."/>
            <person name="Gonzalez J.E."/>
            <person name="Rinauldi L."/>
            <person name="Xuan Z."/>
            <person name="Firman A."/>
            <person name="Shaddox L."/>
            <person name="Trudeau A."/>
            <person name="Shah S."/>
            <person name="Reiman D."/>
        </authorList>
    </citation>
    <scope>NUCLEOTIDE SEQUENCE [LARGE SCALE GENOMIC DNA]</scope>
    <source>
        <strain evidence="2 3">3B1D</strain>
    </source>
</reference>
<keyword evidence="1" id="KW-0472">Membrane</keyword>
<protein>
    <submittedName>
        <fullName evidence="2">Uncharacterized protein</fullName>
    </submittedName>
</protein>
<evidence type="ECO:0000313" key="3">
    <source>
        <dbReference type="Proteomes" id="UP000288623"/>
    </source>
</evidence>
<sequence length="114" mass="12942">MAGSFYINCWAALGSFAIYFLLIFQTARTPGEILIQSFTVAFVVFITTFVVRFLIGYAFYNPKSEEILIEEQVAEQQEQNQVTNQSITIEKNDIEETQAKEVAKVVKTLMAQES</sequence>
<dbReference type="Proteomes" id="UP000288623">
    <property type="component" value="Unassembled WGS sequence"/>
</dbReference>
<keyword evidence="1" id="KW-1133">Transmembrane helix</keyword>
<keyword evidence="3" id="KW-1185">Reference proteome</keyword>
<evidence type="ECO:0000256" key="1">
    <source>
        <dbReference type="SAM" id="Phobius"/>
    </source>
</evidence>
<proteinExistence type="predicted"/>
<evidence type="ECO:0000313" key="2">
    <source>
        <dbReference type="EMBL" id="RUS55326.1"/>
    </source>
</evidence>
<feature type="transmembrane region" description="Helical" evidence="1">
    <location>
        <begin position="7"/>
        <end position="27"/>
    </location>
</feature>
<accession>A0A433RT55</accession>
<dbReference type="EMBL" id="JTFC01000031">
    <property type="protein sequence ID" value="RUS55326.1"/>
    <property type="molecule type" value="Genomic_DNA"/>
</dbReference>
<keyword evidence="1" id="KW-0812">Transmembrane</keyword>
<dbReference type="RefSeq" id="WP_020189468.1">
    <property type="nucleotide sequence ID" value="NZ_JTFC01000031.1"/>
</dbReference>
<comment type="caution">
    <text evidence="2">The sequence shown here is derived from an EMBL/GenBank/DDBJ whole genome shotgun (WGS) entry which is preliminary data.</text>
</comment>
<gene>
    <name evidence="2" type="ORF">QI30_10305</name>
</gene>
<organism evidence="2 3">
    <name type="scientific">Candidatus Kurthia intestinigallinarum</name>
    <dbReference type="NCBI Taxonomy" id="1562256"/>
    <lineage>
        <taxon>Bacteria</taxon>
        <taxon>Bacillati</taxon>
        <taxon>Bacillota</taxon>
        <taxon>Bacilli</taxon>
        <taxon>Bacillales</taxon>
        <taxon>Caryophanaceae</taxon>
        <taxon>Kurthia</taxon>
    </lineage>
</organism>
<dbReference type="OrthoDB" id="2456374at2"/>